<dbReference type="EMBL" id="OX459937">
    <property type="protein sequence ID" value="CAI9152217.1"/>
    <property type="molecule type" value="Genomic_DNA"/>
</dbReference>
<protein>
    <submittedName>
        <fullName evidence="1">Uncharacterized protein</fullName>
    </submittedName>
</protein>
<evidence type="ECO:0000313" key="1">
    <source>
        <dbReference type="EMBL" id="CAI9152217.1"/>
    </source>
</evidence>
<keyword evidence="2" id="KW-1185">Reference proteome</keyword>
<dbReference type="Proteomes" id="UP001176941">
    <property type="component" value="Chromosome 1"/>
</dbReference>
<reference evidence="1" key="1">
    <citation type="submission" date="2023-04" db="EMBL/GenBank/DDBJ databases">
        <authorList>
            <consortium name="ELIXIR-Norway"/>
        </authorList>
    </citation>
    <scope>NUCLEOTIDE SEQUENCE [LARGE SCALE GENOMIC DNA]</scope>
</reference>
<name>A0ABN8XV56_RANTA</name>
<evidence type="ECO:0000313" key="2">
    <source>
        <dbReference type="Proteomes" id="UP001176941"/>
    </source>
</evidence>
<proteinExistence type="predicted"/>
<sequence>MAERSQTAPEAGLDMGNDDAIRGNVSKYVVLPTGYCGQPKKGHLIFDACFESASSILQETDSDKMELYDLSDRYFKVTVIKIFTKIKKMLHEPSENFNKDINNTESSK</sequence>
<accession>A0ABN8XV56</accession>
<gene>
    <name evidence="1" type="ORF">MRATA1EN1_LOCUS1179</name>
</gene>
<organism evidence="1 2">
    <name type="scientific">Rangifer tarandus platyrhynchus</name>
    <name type="common">Svalbard reindeer</name>
    <dbReference type="NCBI Taxonomy" id="3082113"/>
    <lineage>
        <taxon>Eukaryota</taxon>
        <taxon>Metazoa</taxon>
        <taxon>Chordata</taxon>
        <taxon>Craniata</taxon>
        <taxon>Vertebrata</taxon>
        <taxon>Euteleostomi</taxon>
        <taxon>Mammalia</taxon>
        <taxon>Eutheria</taxon>
        <taxon>Laurasiatheria</taxon>
        <taxon>Artiodactyla</taxon>
        <taxon>Ruminantia</taxon>
        <taxon>Pecora</taxon>
        <taxon>Cervidae</taxon>
        <taxon>Odocoileinae</taxon>
        <taxon>Rangifer</taxon>
    </lineage>
</organism>